<keyword evidence="9" id="KW-1185">Reference proteome</keyword>
<dbReference type="PROSITE" id="PS51704">
    <property type="entry name" value="GP_PDE"/>
    <property type="match status" value="1"/>
</dbReference>
<dbReference type="InterPro" id="IPR030395">
    <property type="entry name" value="GP_PDE_dom"/>
</dbReference>
<protein>
    <recommendedName>
        <fullName evidence="2">glycerophosphodiester phosphodiesterase</fullName>
        <ecNumber evidence="2">3.1.4.46</ecNumber>
    </recommendedName>
</protein>
<dbReference type="GO" id="GO:0006629">
    <property type="term" value="P:lipid metabolic process"/>
    <property type="evidence" value="ECO:0007669"/>
    <property type="project" value="InterPro"/>
</dbReference>
<name>A0AA52EBI4_9PROT</name>
<dbReference type="InterPro" id="IPR017946">
    <property type="entry name" value="PLC-like_Pdiesterase_TIM-brl"/>
</dbReference>
<evidence type="ECO:0000256" key="6">
    <source>
        <dbReference type="ARBA" id="ARBA00047512"/>
    </source>
</evidence>
<comment type="similarity">
    <text evidence="1">Belongs to the glycerophosphoryl diester phosphodiesterase family.</text>
</comment>
<keyword evidence="3" id="KW-0732">Signal</keyword>
<evidence type="ECO:0000256" key="2">
    <source>
        <dbReference type="ARBA" id="ARBA00012247"/>
    </source>
</evidence>
<sequence length="313" mass="35637">MKVLVPFLLFIAVLSDYCFAEDRIVIARRGASELFPEHTLSAYKEAIEQGADFIEPELALTKDNIFVARRHIYLSTTTDVASRPEFQRLRKVRHGRSDWFIEDFTLIELKKLRAVNPVSSKGQILKGDYSIPTLDEIMILVRLNNVRGGKAGLYPKILFQKVKADAGMDVQKLVSVVRIMQAANIPYFIHSARADFLKRLHHSYVVDHNEEIPLIQSIYMRNNGSPSQDISTLPSYITGISLEKNLLYTNTDKGLGFIRKVNLMNLKVHIWTVKNTQFETAFNSVGHELVHLKMLGVDGVFADNPNTAIQYFR</sequence>
<accession>A0AA52EBI4</accession>
<dbReference type="KEGG" id="tmk:QGN29_12135"/>
<evidence type="ECO:0000256" key="5">
    <source>
        <dbReference type="ARBA" id="ARBA00022801"/>
    </source>
</evidence>
<dbReference type="Proteomes" id="UP001268683">
    <property type="component" value="Chromosome"/>
</dbReference>
<evidence type="ECO:0000256" key="4">
    <source>
        <dbReference type="ARBA" id="ARBA00022798"/>
    </source>
</evidence>
<organism evidence="8 9">
    <name type="scientific">Temperatibacter marinus</name>
    <dbReference type="NCBI Taxonomy" id="1456591"/>
    <lineage>
        <taxon>Bacteria</taxon>
        <taxon>Pseudomonadati</taxon>
        <taxon>Pseudomonadota</taxon>
        <taxon>Alphaproteobacteria</taxon>
        <taxon>Kordiimonadales</taxon>
        <taxon>Temperatibacteraceae</taxon>
        <taxon>Temperatibacter</taxon>
    </lineage>
</organism>
<feature type="domain" description="GP-PDE" evidence="7">
    <location>
        <begin position="23"/>
        <end position="312"/>
    </location>
</feature>
<dbReference type="EMBL" id="CP123872">
    <property type="protein sequence ID" value="WND02297.1"/>
    <property type="molecule type" value="Genomic_DNA"/>
</dbReference>
<dbReference type="GO" id="GO:0008889">
    <property type="term" value="F:glycerophosphodiester phosphodiesterase activity"/>
    <property type="evidence" value="ECO:0007669"/>
    <property type="project" value="UniProtKB-EC"/>
</dbReference>
<dbReference type="Gene3D" id="3.20.20.190">
    <property type="entry name" value="Phosphatidylinositol (PI) phosphodiesterase"/>
    <property type="match status" value="1"/>
</dbReference>
<proteinExistence type="inferred from homology"/>
<dbReference type="RefSeq" id="WP_310798133.1">
    <property type="nucleotide sequence ID" value="NZ_CP123872.1"/>
</dbReference>
<keyword evidence="4" id="KW-0319">Glycerol metabolism</keyword>
<gene>
    <name evidence="8" type="ORF">QGN29_12135</name>
</gene>
<evidence type="ECO:0000313" key="8">
    <source>
        <dbReference type="EMBL" id="WND02297.1"/>
    </source>
</evidence>
<dbReference type="Pfam" id="PF03009">
    <property type="entry name" value="GDPD"/>
    <property type="match status" value="1"/>
</dbReference>
<dbReference type="GO" id="GO:0006071">
    <property type="term" value="P:glycerol metabolic process"/>
    <property type="evidence" value="ECO:0007669"/>
    <property type="project" value="UniProtKB-KW"/>
</dbReference>
<reference evidence="8" key="1">
    <citation type="submission" date="2023-04" db="EMBL/GenBank/DDBJ databases">
        <title>Complete genome sequence of Temperatibacter marinus.</title>
        <authorList>
            <person name="Rong J.-C."/>
            <person name="Yi M.-L."/>
            <person name="Zhao Q."/>
        </authorList>
    </citation>
    <scope>NUCLEOTIDE SEQUENCE</scope>
    <source>
        <strain evidence="8">NBRC 110045</strain>
    </source>
</reference>
<dbReference type="PANTHER" id="PTHR43620">
    <property type="entry name" value="GLYCEROPHOSPHORYL DIESTER PHOSPHODIESTERASE"/>
    <property type="match status" value="1"/>
</dbReference>
<evidence type="ECO:0000259" key="7">
    <source>
        <dbReference type="PROSITE" id="PS51704"/>
    </source>
</evidence>
<comment type="catalytic activity">
    <reaction evidence="6">
        <text>a sn-glycero-3-phosphodiester + H2O = an alcohol + sn-glycerol 3-phosphate + H(+)</text>
        <dbReference type="Rhea" id="RHEA:12969"/>
        <dbReference type="ChEBI" id="CHEBI:15377"/>
        <dbReference type="ChEBI" id="CHEBI:15378"/>
        <dbReference type="ChEBI" id="CHEBI:30879"/>
        <dbReference type="ChEBI" id="CHEBI:57597"/>
        <dbReference type="ChEBI" id="CHEBI:83408"/>
        <dbReference type="EC" id="3.1.4.46"/>
    </reaction>
</comment>
<evidence type="ECO:0000313" key="9">
    <source>
        <dbReference type="Proteomes" id="UP001268683"/>
    </source>
</evidence>
<evidence type="ECO:0000256" key="1">
    <source>
        <dbReference type="ARBA" id="ARBA00007277"/>
    </source>
</evidence>
<dbReference type="AlphaFoldDB" id="A0AA52EBI4"/>
<dbReference type="EC" id="3.1.4.46" evidence="2"/>
<dbReference type="SUPFAM" id="SSF51695">
    <property type="entry name" value="PLC-like phosphodiesterases"/>
    <property type="match status" value="1"/>
</dbReference>
<evidence type="ECO:0000256" key="3">
    <source>
        <dbReference type="ARBA" id="ARBA00022729"/>
    </source>
</evidence>
<dbReference type="PANTHER" id="PTHR43620:SF7">
    <property type="entry name" value="GLYCEROPHOSPHODIESTER PHOSPHODIESTERASE GDPD5-RELATED"/>
    <property type="match status" value="1"/>
</dbReference>
<keyword evidence="5" id="KW-0378">Hydrolase</keyword>